<feature type="region of interest" description="Disordered" evidence="1">
    <location>
        <begin position="174"/>
        <end position="235"/>
    </location>
</feature>
<feature type="compositionally biased region" description="Low complexity" evidence="1">
    <location>
        <begin position="180"/>
        <end position="189"/>
    </location>
</feature>
<sequence length="384" mass="42168">MPTVSTKRQFCSPPKMTTTPKRSASADTSLRLRCSSIDHFDGFIAADVAAKDEADPVIVDCEMAKQASPMCGESDDEMVLSGKVTEDEAEAEAEAEYCTEEQQEPEAAVLDDENAGAPESEGDEDGKAQEAQDRDDNVLASPRRSQRARQTAHHFANSSWVPWQDLRNSRVTLEPERAAEPVARAPRVASPRKRPRGLKRKRGARGGGGSDAADASETAADAATESHAGAAGEGDQQGYGVEAILGHSYRFDELWFAVEWEDCDFGEGELTDGRPPTLQCRVSLIVSAFECDAALWQPAANLVTHCGNLVDEYKAMLAFKRWYRRWASRQAGEARRWARRFWNAQQGTNGPLSRVSTHGLVRHTSWWPTLTFVVIVTGAASRVR</sequence>
<name>A0A316W8Y2_9BASI</name>
<dbReference type="GeneID" id="37039352"/>
<dbReference type="AlphaFoldDB" id="A0A316W8Y2"/>
<dbReference type="EMBL" id="KZ819351">
    <property type="protein sequence ID" value="PWN46376.1"/>
    <property type="molecule type" value="Genomic_DNA"/>
</dbReference>
<reference evidence="2 3" key="1">
    <citation type="journal article" date="2018" name="Mol. Biol. Evol.">
        <title>Broad Genomic Sampling Reveals a Smut Pathogenic Ancestry of the Fungal Clade Ustilaginomycotina.</title>
        <authorList>
            <person name="Kijpornyongpan T."/>
            <person name="Mondo S.J."/>
            <person name="Barry K."/>
            <person name="Sandor L."/>
            <person name="Lee J."/>
            <person name="Lipzen A."/>
            <person name="Pangilinan J."/>
            <person name="LaButti K."/>
            <person name="Hainaut M."/>
            <person name="Henrissat B."/>
            <person name="Grigoriev I.V."/>
            <person name="Spatafora J.W."/>
            <person name="Aime M.C."/>
        </authorList>
    </citation>
    <scope>NUCLEOTIDE SEQUENCE [LARGE SCALE GENOMIC DNA]</scope>
    <source>
        <strain evidence="2 3">MCA 4658</strain>
    </source>
</reference>
<feature type="region of interest" description="Disordered" evidence="1">
    <location>
        <begin position="1"/>
        <end position="27"/>
    </location>
</feature>
<gene>
    <name evidence="2" type="ORF">IE81DRAFT_6242</name>
</gene>
<feature type="compositionally biased region" description="Low complexity" evidence="1">
    <location>
        <begin position="211"/>
        <end position="230"/>
    </location>
</feature>
<proteinExistence type="predicted"/>
<feature type="compositionally biased region" description="Acidic residues" evidence="1">
    <location>
        <begin position="87"/>
        <end position="124"/>
    </location>
</feature>
<dbReference type="Proteomes" id="UP000245783">
    <property type="component" value="Unassembled WGS sequence"/>
</dbReference>
<dbReference type="InParanoid" id="A0A316W8Y2"/>
<feature type="region of interest" description="Disordered" evidence="1">
    <location>
        <begin position="69"/>
        <end position="155"/>
    </location>
</feature>
<evidence type="ECO:0000313" key="3">
    <source>
        <dbReference type="Proteomes" id="UP000245783"/>
    </source>
</evidence>
<evidence type="ECO:0000256" key="1">
    <source>
        <dbReference type="SAM" id="MobiDB-lite"/>
    </source>
</evidence>
<feature type="compositionally biased region" description="Basic residues" evidence="1">
    <location>
        <begin position="190"/>
        <end position="204"/>
    </location>
</feature>
<keyword evidence="3" id="KW-1185">Reference proteome</keyword>
<organism evidence="2 3">
    <name type="scientific">Ceraceosorus guamensis</name>
    <dbReference type="NCBI Taxonomy" id="1522189"/>
    <lineage>
        <taxon>Eukaryota</taxon>
        <taxon>Fungi</taxon>
        <taxon>Dikarya</taxon>
        <taxon>Basidiomycota</taxon>
        <taxon>Ustilaginomycotina</taxon>
        <taxon>Exobasidiomycetes</taxon>
        <taxon>Ceraceosorales</taxon>
        <taxon>Ceraceosoraceae</taxon>
        <taxon>Ceraceosorus</taxon>
    </lineage>
</organism>
<evidence type="ECO:0008006" key="4">
    <source>
        <dbReference type="Google" id="ProtNLM"/>
    </source>
</evidence>
<dbReference type="OrthoDB" id="10537710at2759"/>
<feature type="compositionally biased region" description="Basic and acidic residues" evidence="1">
    <location>
        <begin position="125"/>
        <end position="137"/>
    </location>
</feature>
<dbReference type="RefSeq" id="XP_025373536.1">
    <property type="nucleotide sequence ID" value="XM_025517482.1"/>
</dbReference>
<accession>A0A316W8Y2</accession>
<evidence type="ECO:0000313" key="2">
    <source>
        <dbReference type="EMBL" id="PWN46376.1"/>
    </source>
</evidence>
<protein>
    <recommendedName>
        <fullName evidence="4">Chromo domain-containing protein</fullName>
    </recommendedName>
</protein>